<evidence type="ECO:0000256" key="3">
    <source>
        <dbReference type="ARBA" id="ARBA00022793"/>
    </source>
</evidence>
<dbReference type="Pfam" id="PF03711">
    <property type="entry name" value="OKR_DC_1_C"/>
    <property type="match status" value="1"/>
</dbReference>
<dbReference type="Gene3D" id="3.40.640.10">
    <property type="entry name" value="Type I PLP-dependent aspartate aminotransferase-like (Major domain)"/>
    <property type="match status" value="1"/>
</dbReference>
<name>A0ABS2QB03_9BACL</name>
<dbReference type="InterPro" id="IPR008286">
    <property type="entry name" value="Prn/Lys/Arg_de-COase_C"/>
</dbReference>
<dbReference type="InterPro" id="IPR000310">
    <property type="entry name" value="Orn/Lys/Arg_deCO2ase_major_dom"/>
</dbReference>
<sequence>MNQKATPVFDGLKTYVHDQRYSFHVPGHKDGHILPEPAKVIYQSLLTIDATEVADLDDLYHPTGILRDGEALLADYYGTRSSYFLVNGSTVGNLIMILATIRPGDRVLVQRDSHKSVFNGLKLAGAEPVFLAPEIDPQTGIGYGVCLESLNVALQRFPDARALILTYPNYYGMAGVIGPVIERAHHHGMAVLVDEAHGPHFHLGAPMPPSALDQGADLVVQSAHKMLPAMTMGAWLHCKTTRVDQEKIEAIRAMLQTSSPSYPIMASLDLARYFLASLTTDKLTAICHNRDTFAAELDAIEGIDVLKAVPGAFHLDPFKLTLGLQFETSGFAFQERLIAAGIYPELADPHHVLLTLGLSERENYAEAVYRIRASLSSFPRTHAKRKTNECLSFPLVQKLDISYREMDQLSRELVDLQAAEGAVAAEAIIPYPPGIPLVLQGEKVTAEQIRRIETLLAAGAVFQNTETAQHKIMIYQSGVA</sequence>
<organism evidence="8 9">
    <name type="scientific">Sporolactobacillus spathodeae</name>
    <dbReference type="NCBI Taxonomy" id="1465502"/>
    <lineage>
        <taxon>Bacteria</taxon>
        <taxon>Bacillati</taxon>
        <taxon>Bacillota</taxon>
        <taxon>Bacilli</taxon>
        <taxon>Bacillales</taxon>
        <taxon>Sporolactobacillaceae</taxon>
        <taxon>Sporolactobacillus</taxon>
    </lineage>
</organism>
<protein>
    <submittedName>
        <fullName evidence="8">Arginine/lysine/ornithine decarboxylase</fullName>
    </submittedName>
</protein>
<dbReference type="EMBL" id="JAFBEV010000024">
    <property type="protein sequence ID" value="MBM7658801.1"/>
    <property type="molecule type" value="Genomic_DNA"/>
</dbReference>
<keyword evidence="3" id="KW-0210">Decarboxylase</keyword>
<reference evidence="8 9" key="1">
    <citation type="submission" date="2021-01" db="EMBL/GenBank/DDBJ databases">
        <title>Genomic Encyclopedia of Type Strains, Phase IV (KMG-IV): sequencing the most valuable type-strain genomes for metagenomic binning, comparative biology and taxonomic classification.</title>
        <authorList>
            <person name="Goeker M."/>
        </authorList>
    </citation>
    <scope>NUCLEOTIDE SEQUENCE [LARGE SCALE GENOMIC DNA]</scope>
    <source>
        <strain evidence="8 9">DSM 100968</strain>
    </source>
</reference>
<dbReference type="SUPFAM" id="SSF53383">
    <property type="entry name" value="PLP-dependent transferases"/>
    <property type="match status" value="1"/>
</dbReference>
<dbReference type="InterPro" id="IPR015421">
    <property type="entry name" value="PyrdxlP-dep_Trfase_major"/>
</dbReference>
<feature type="domain" description="Orn/Lys/Arg decarboxylases family 1 pyridoxal-P attachment site" evidence="6">
    <location>
        <begin position="6"/>
        <end position="306"/>
    </location>
</feature>
<comment type="caution">
    <text evidence="8">The sequence shown here is derived from an EMBL/GenBank/DDBJ whole genome shotgun (WGS) entry which is preliminary data.</text>
</comment>
<dbReference type="InterPro" id="IPR036633">
    <property type="entry name" value="Prn/Lys/Arg_de-COase_C_sf"/>
</dbReference>
<dbReference type="Pfam" id="PF01276">
    <property type="entry name" value="OKR_DC_1"/>
    <property type="match status" value="1"/>
</dbReference>
<evidence type="ECO:0000313" key="8">
    <source>
        <dbReference type="EMBL" id="MBM7658801.1"/>
    </source>
</evidence>
<gene>
    <name evidence="8" type="ORF">JOC27_002264</name>
</gene>
<keyword evidence="4" id="KW-0663">Pyridoxal phosphate</keyword>
<evidence type="ECO:0000256" key="5">
    <source>
        <dbReference type="ARBA" id="ARBA00023239"/>
    </source>
</evidence>
<keyword evidence="5" id="KW-0456">Lyase</keyword>
<feature type="domain" description="Orn/Lys/Arg decarboxylase C-terminal" evidence="7">
    <location>
        <begin position="402"/>
        <end position="460"/>
    </location>
</feature>
<evidence type="ECO:0000256" key="1">
    <source>
        <dbReference type="ARBA" id="ARBA00001933"/>
    </source>
</evidence>
<dbReference type="Proteomes" id="UP000823201">
    <property type="component" value="Unassembled WGS sequence"/>
</dbReference>
<dbReference type="SUPFAM" id="SSF55904">
    <property type="entry name" value="Ornithine decarboxylase C-terminal domain"/>
    <property type="match status" value="1"/>
</dbReference>
<comment type="cofactor">
    <cofactor evidence="1">
        <name>pyridoxal 5'-phosphate</name>
        <dbReference type="ChEBI" id="CHEBI:597326"/>
    </cofactor>
</comment>
<evidence type="ECO:0000256" key="4">
    <source>
        <dbReference type="ARBA" id="ARBA00022898"/>
    </source>
</evidence>
<comment type="similarity">
    <text evidence="2">Belongs to the Orn/Lys/Arg decarboxylase class-I family.</text>
</comment>
<keyword evidence="9" id="KW-1185">Reference proteome</keyword>
<dbReference type="Gene3D" id="3.90.105.10">
    <property type="entry name" value="Molybdopterin biosynthesis moea protein, domain 2"/>
    <property type="match status" value="1"/>
</dbReference>
<evidence type="ECO:0000259" key="7">
    <source>
        <dbReference type="Pfam" id="PF03711"/>
    </source>
</evidence>
<accession>A0ABS2QB03</accession>
<evidence type="ECO:0000313" key="9">
    <source>
        <dbReference type="Proteomes" id="UP000823201"/>
    </source>
</evidence>
<evidence type="ECO:0000256" key="2">
    <source>
        <dbReference type="ARBA" id="ARBA00010671"/>
    </source>
</evidence>
<dbReference type="PANTHER" id="PTHR43277:SF3">
    <property type="entry name" value="DECARBOXYLASE, PUTATIVE-RELATED"/>
    <property type="match status" value="1"/>
</dbReference>
<dbReference type="RefSeq" id="WP_205007354.1">
    <property type="nucleotide sequence ID" value="NZ_CBCRXA010000019.1"/>
</dbReference>
<evidence type="ECO:0000259" key="6">
    <source>
        <dbReference type="Pfam" id="PF01276"/>
    </source>
</evidence>
<proteinExistence type="inferred from homology"/>
<dbReference type="PANTHER" id="PTHR43277">
    <property type="entry name" value="ARGININE DECARBOXYLASE"/>
    <property type="match status" value="1"/>
</dbReference>
<dbReference type="InterPro" id="IPR015424">
    <property type="entry name" value="PyrdxlP-dep_Trfase"/>
</dbReference>
<dbReference type="InterPro" id="IPR052357">
    <property type="entry name" value="Orn_Lys_Arg_decarboxylase-I"/>
</dbReference>